<accession>A0A9D1QPF4</accession>
<feature type="non-terminal residue" evidence="3">
    <location>
        <position position="189"/>
    </location>
</feature>
<evidence type="ECO:0000313" key="3">
    <source>
        <dbReference type="EMBL" id="HIW70144.1"/>
    </source>
</evidence>
<sequence>MLIEPENDRWKRFAVSGILFVLIAAMIKEQSMILQLVDSVFQSLFTNPNWHNHFVHMLMTLVSFLGSPKMDLLWMLVIAFFLWGFKLKIPALWTICTVVGGDALGWIVKHIVKRARPVQHMAKDDGYSFPSGHVLGFFLVVAVLMLIVVPLIHKRATRVICQILLVLAVLVLAISRVYLWAHYPVDTIG</sequence>
<dbReference type="SMART" id="SM00014">
    <property type="entry name" value="acidPPc"/>
    <property type="match status" value="1"/>
</dbReference>
<dbReference type="PANTHER" id="PTHR14969:SF13">
    <property type="entry name" value="AT30094P"/>
    <property type="match status" value="1"/>
</dbReference>
<dbReference type="Proteomes" id="UP000886878">
    <property type="component" value="Unassembled WGS sequence"/>
</dbReference>
<feature type="transmembrane region" description="Helical" evidence="1">
    <location>
        <begin position="132"/>
        <end position="152"/>
    </location>
</feature>
<dbReference type="AlphaFoldDB" id="A0A9D1QPF4"/>
<keyword evidence="1" id="KW-0812">Transmembrane</keyword>
<proteinExistence type="predicted"/>
<evidence type="ECO:0000256" key="1">
    <source>
        <dbReference type="SAM" id="Phobius"/>
    </source>
</evidence>
<gene>
    <name evidence="3" type="ORF">H9876_02000</name>
</gene>
<evidence type="ECO:0000313" key="4">
    <source>
        <dbReference type="Proteomes" id="UP000886878"/>
    </source>
</evidence>
<feature type="transmembrane region" description="Helical" evidence="1">
    <location>
        <begin position="54"/>
        <end position="84"/>
    </location>
</feature>
<name>A0A9D1QPF4_9LACO</name>
<dbReference type="Pfam" id="PF01569">
    <property type="entry name" value="PAP2"/>
    <property type="match status" value="1"/>
</dbReference>
<keyword evidence="1" id="KW-1133">Transmembrane helix</keyword>
<protein>
    <submittedName>
        <fullName evidence="3">Phosphatase PAP2 family protein</fullName>
    </submittedName>
</protein>
<keyword evidence="1" id="KW-0472">Membrane</keyword>
<feature type="transmembrane region" description="Helical" evidence="1">
    <location>
        <begin position="91"/>
        <end position="112"/>
    </location>
</feature>
<evidence type="ECO:0000259" key="2">
    <source>
        <dbReference type="SMART" id="SM00014"/>
    </source>
</evidence>
<dbReference type="EMBL" id="DXGK01000038">
    <property type="protein sequence ID" value="HIW70144.1"/>
    <property type="molecule type" value="Genomic_DNA"/>
</dbReference>
<dbReference type="InterPro" id="IPR036938">
    <property type="entry name" value="PAP2/HPO_sf"/>
</dbReference>
<dbReference type="Gene3D" id="1.20.144.10">
    <property type="entry name" value="Phosphatidic acid phosphatase type 2/haloperoxidase"/>
    <property type="match status" value="1"/>
</dbReference>
<dbReference type="SUPFAM" id="SSF48317">
    <property type="entry name" value="Acid phosphatase/Vanadium-dependent haloperoxidase"/>
    <property type="match status" value="1"/>
</dbReference>
<dbReference type="CDD" id="cd03392">
    <property type="entry name" value="PAP2_like_2"/>
    <property type="match status" value="1"/>
</dbReference>
<feature type="transmembrane region" description="Helical" evidence="1">
    <location>
        <begin position="12"/>
        <end position="34"/>
    </location>
</feature>
<dbReference type="InterPro" id="IPR000326">
    <property type="entry name" value="PAP2/HPO"/>
</dbReference>
<feature type="domain" description="Phosphatidic acid phosphatase type 2/haloperoxidase" evidence="2">
    <location>
        <begin position="94"/>
        <end position="188"/>
    </location>
</feature>
<reference evidence="3" key="2">
    <citation type="submission" date="2021-04" db="EMBL/GenBank/DDBJ databases">
        <authorList>
            <person name="Gilroy R."/>
        </authorList>
    </citation>
    <scope>NUCLEOTIDE SEQUENCE</scope>
    <source>
        <strain evidence="3">ChiHejej3B27-2180</strain>
    </source>
</reference>
<dbReference type="PANTHER" id="PTHR14969">
    <property type="entry name" value="SPHINGOSINE-1-PHOSPHATE PHOSPHOHYDROLASE"/>
    <property type="match status" value="1"/>
</dbReference>
<comment type="caution">
    <text evidence="3">The sequence shown here is derived from an EMBL/GenBank/DDBJ whole genome shotgun (WGS) entry which is preliminary data.</text>
</comment>
<feature type="transmembrane region" description="Helical" evidence="1">
    <location>
        <begin position="159"/>
        <end position="181"/>
    </location>
</feature>
<organism evidence="3 4">
    <name type="scientific">Candidatus Limosilactobacillus merdipullorum</name>
    <dbReference type="NCBI Taxonomy" id="2838653"/>
    <lineage>
        <taxon>Bacteria</taxon>
        <taxon>Bacillati</taxon>
        <taxon>Bacillota</taxon>
        <taxon>Bacilli</taxon>
        <taxon>Lactobacillales</taxon>
        <taxon>Lactobacillaceae</taxon>
        <taxon>Limosilactobacillus</taxon>
    </lineage>
</organism>
<reference evidence="3" key="1">
    <citation type="journal article" date="2021" name="PeerJ">
        <title>Extensive microbial diversity within the chicken gut microbiome revealed by metagenomics and culture.</title>
        <authorList>
            <person name="Gilroy R."/>
            <person name="Ravi A."/>
            <person name="Getino M."/>
            <person name="Pursley I."/>
            <person name="Horton D.L."/>
            <person name="Alikhan N.F."/>
            <person name="Baker D."/>
            <person name="Gharbi K."/>
            <person name="Hall N."/>
            <person name="Watson M."/>
            <person name="Adriaenssens E.M."/>
            <person name="Foster-Nyarko E."/>
            <person name="Jarju S."/>
            <person name="Secka A."/>
            <person name="Antonio M."/>
            <person name="Oren A."/>
            <person name="Chaudhuri R.R."/>
            <person name="La Ragione R."/>
            <person name="Hildebrand F."/>
            <person name="Pallen M.J."/>
        </authorList>
    </citation>
    <scope>NUCLEOTIDE SEQUENCE</scope>
    <source>
        <strain evidence="3">ChiHejej3B27-2180</strain>
    </source>
</reference>